<dbReference type="Proteomes" id="UP000784294">
    <property type="component" value="Unassembled WGS sequence"/>
</dbReference>
<proteinExistence type="predicted"/>
<organism evidence="2 3">
    <name type="scientific">Protopolystoma xenopodis</name>
    <dbReference type="NCBI Taxonomy" id="117903"/>
    <lineage>
        <taxon>Eukaryota</taxon>
        <taxon>Metazoa</taxon>
        <taxon>Spiralia</taxon>
        <taxon>Lophotrochozoa</taxon>
        <taxon>Platyhelminthes</taxon>
        <taxon>Monogenea</taxon>
        <taxon>Polyopisthocotylea</taxon>
        <taxon>Polystomatidea</taxon>
        <taxon>Polystomatidae</taxon>
        <taxon>Protopolystoma</taxon>
    </lineage>
</organism>
<evidence type="ECO:0000313" key="3">
    <source>
        <dbReference type="Proteomes" id="UP000784294"/>
    </source>
</evidence>
<feature type="region of interest" description="Disordered" evidence="1">
    <location>
        <begin position="33"/>
        <end position="62"/>
    </location>
</feature>
<protein>
    <submittedName>
        <fullName evidence="2">Uncharacterized protein</fullName>
    </submittedName>
</protein>
<evidence type="ECO:0000313" key="2">
    <source>
        <dbReference type="EMBL" id="VEL40846.1"/>
    </source>
</evidence>
<feature type="region of interest" description="Disordered" evidence="1">
    <location>
        <begin position="134"/>
        <end position="161"/>
    </location>
</feature>
<dbReference type="AlphaFoldDB" id="A0A3S5AMT0"/>
<name>A0A3S5AMT0_9PLAT</name>
<comment type="caution">
    <text evidence="2">The sequence shown here is derived from an EMBL/GenBank/DDBJ whole genome shotgun (WGS) entry which is preliminary data.</text>
</comment>
<reference evidence="2" key="1">
    <citation type="submission" date="2018-11" db="EMBL/GenBank/DDBJ databases">
        <authorList>
            <consortium name="Pathogen Informatics"/>
        </authorList>
    </citation>
    <scope>NUCLEOTIDE SEQUENCE</scope>
</reference>
<keyword evidence="3" id="KW-1185">Reference proteome</keyword>
<accession>A0A3S5AMT0</accession>
<gene>
    <name evidence="2" type="ORF">PXEA_LOCUS34286</name>
</gene>
<feature type="compositionally biased region" description="Polar residues" evidence="1">
    <location>
        <begin position="143"/>
        <end position="161"/>
    </location>
</feature>
<dbReference type="EMBL" id="CAAALY010266711">
    <property type="protein sequence ID" value="VEL40846.1"/>
    <property type="molecule type" value="Genomic_DNA"/>
</dbReference>
<evidence type="ECO:0000256" key="1">
    <source>
        <dbReference type="SAM" id="MobiDB-lite"/>
    </source>
</evidence>
<sequence>MTLLIRGCDKDFLLSFCLEDCVILNAHLRPDDNRQQTTGDVALSSGRMTHFPSQSIRRPDPRHTDNQYFSGLTSACYDWLGKGTAALSVPVTAWPNPANRPSARYLRRWINRSPHSPLCPGAEPNSLATNGCPRCFGKPDPRPSTSRAAEQPESTGIASSFDPWSTAASAVCLGPDSQSVLLPNLDGDRVLQIGLASGKIIRFFSSTLVFTSMCAYVCV</sequence>